<dbReference type="Pfam" id="PF03961">
    <property type="entry name" value="FapA"/>
    <property type="match status" value="1"/>
</dbReference>
<sequence>MTEKKSLLSLIEIKVSPDKTQAILEMKDFDENSEYEFDLSIEKIVQYLKQKGIKYGIIKENIEQVLSAQDDSTFPIIVAQGKKPENGKDGELKFLVNLRSDLTMEEREKLNFREIMKIPSVTTGDKLVTIIPPTEGSPGINILGNPIPAKKGKKKNFRAGQNTTINNDGTISATSAGQVCLLETQISVLPTYEVNDGLSMKTGNIDFVGSVVIRGDVPTGFSIKAKGDVRVYGLVEGAHIEAGGTIFIQEGISGMNKSKIKAGLDVRAGYINQGMVEAGRDLLVEESIFHSECIARENIYCQKGNIIGGSLSAGKVIQAKDIGNRLNTSTFVYLGENKKVILKKAELKQQLQELNENIQKLKLLGDKLQHIEEAKGSLTSKERIMLLKQKHSLQSTITSYNEIKEEHDEYVEKMADMSQTKLAVHGILYPNVEVVFGKYQRKFLNEHKEIQVVFKDQDITVSVLE</sequence>
<gene>
    <name evidence="3" type="ORF">HNQ94_001344</name>
</gene>
<evidence type="ECO:0000313" key="3">
    <source>
        <dbReference type="EMBL" id="MBB6452898.1"/>
    </source>
</evidence>
<evidence type="ECO:0000259" key="2">
    <source>
        <dbReference type="Pfam" id="PF20250"/>
    </source>
</evidence>
<accession>A0A841Q3D4</accession>
<dbReference type="PANTHER" id="PTHR38032">
    <property type="entry name" value="POLYMERASE-RELATED"/>
    <property type="match status" value="1"/>
</dbReference>
<dbReference type="InterPro" id="IPR005646">
    <property type="entry name" value="FapA"/>
</dbReference>
<dbReference type="InterPro" id="IPR046865">
    <property type="entry name" value="FapA_b_solenoid"/>
</dbReference>
<feature type="domain" description="Flagellar Assembly Protein A N-terminal region" evidence="2">
    <location>
        <begin position="11"/>
        <end position="181"/>
    </location>
</feature>
<protein>
    <recommendedName>
        <fullName evidence="2">Flagellar Assembly Protein A N-terminal region domain-containing protein</fullName>
    </recommendedName>
</protein>
<dbReference type="AlphaFoldDB" id="A0A841Q3D4"/>
<proteinExistence type="predicted"/>
<reference evidence="3 4" key="1">
    <citation type="submission" date="2020-08" db="EMBL/GenBank/DDBJ databases">
        <title>Genomic Encyclopedia of Type Strains, Phase IV (KMG-IV): sequencing the most valuable type-strain genomes for metagenomic binning, comparative biology and taxonomic classification.</title>
        <authorList>
            <person name="Goeker M."/>
        </authorList>
    </citation>
    <scope>NUCLEOTIDE SEQUENCE [LARGE SCALE GENOMIC DNA]</scope>
    <source>
        <strain evidence="3 4">DSM 19612</strain>
    </source>
</reference>
<dbReference type="PANTHER" id="PTHR38032:SF1">
    <property type="entry name" value="RNA-BINDING PROTEIN KHPB N-TERMINAL DOMAIN-CONTAINING PROTEIN"/>
    <property type="match status" value="1"/>
</dbReference>
<organism evidence="3 4">
    <name type="scientific">Salirhabdus euzebyi</name>
    <dbReference type="NCBI Taxonomy" id="394506"/>
    <lineage>
        <taxon>Bacteria</taxon>
        <taxon>Bacillati</taxon>
        <taxon>Bacillota</taxon>
        <taxon>Bacilli</taxon>
        <taxon>Bacillales</taxon>
        <taxon>Bacillaceae</taxon>
        <taxon>Salirhabdus</taxon>
    </lineage>
</organism>
<name>A0A841Q3D4_9BACI</name>
<dbReference type="RefSeq" id="WP_174495438.1">
    <property type="nucleotide sequence ID" value="NZ_CADDWK010000003.1"/>
</dbReference>
<keyword evidence="1" id="KW-0175">Coiled coil</keyword>
<dbReference type="Proteomes" id="UP000581688">
    <property type="component" value="Unassembled WGS sequence"/>
</dbReference>
<evidence type="ECO:0000256" key="1">
    <source>
        <dbReference type="SAM" id="Coils"/>
    </source>
</evidence>
<feature type="coiled-coil region" evidence="1">
    <location>
        <begin position="337"/>
        <end position="371"/>
    </location>
</feature>
<dbReference type="EMBL" id="JACHGH010000003">
    <property type="protein sequence ID" value="MBB6452898.1"/>
    <property type="molecule type" value="Genomic_DNA"/>
</dbReference>
<dbReference type="Pfam" id="PF20250">
    <property type="entry name" value="FapA_N"/>
    <property type="match status" value="1"/>
</dbReference>
<evidence type="ECO:0000313" key="4">
    <source>
        <dbReference type="Proteomes" id="UP000581688"/>
    </source>
</evidence>
<dbReference type="InterPro" id="IPR046866">
    <property type="entry name" value="FapA_N"/>
</dbReference>
<keyword evidence="4" id="KW-1185">Reference proteome</keyword>
<comment type="caution">
    <text evidence="3">The sequence shown here is derived from an EMBL/GenBank/DDBJ whole genome shotgun (WGS) entry which is preliminary data.</text>
</comment>